<evidence type="ECO:0000313" key="1">
    <source>
        <dbReference type="EMBL" id="UPK89181.1"/>
    </source>
</evidence>
<sequence length="680" mass="76401">MHRDHRQASHEDQPQSARIPDFNAIAPIIGGAPGESDVAQQVALSACISNDGDTMRVLQRSSRHQEEIERRNEWEMPGGSHSPRICSPCPTGPFVWELSNPSSDLLKLWNSFRFVRVGWLTAREAISYIDLFFDNLSPLSPVLDDFYSHHANHYSLITQEPLLCCTILMVSSRFHSLRGTSSWSRSVALHDRLWEHCQHLVTRIIFGQEKKSKAKTRTLGSIQALMLMTEWAPRAVYFPPKSDGWDSDLIFQLPDDRDQPGGNEADVTQDIHGNWFRDVISPMRMIHRMSWMLLGCAVTLGHEIGIFDATKATLGVDGLNSPDGQQGRMSSYIWLRKVIFIADEQFSSRLGSTSLVPSSLNSSAFEPLLNRSTLEVQKRSFIDGQLALSRLSKSMSNTLFSSTCVTRQLIQSYKYVSSIEDFQQQLLAWRQTYLSEQTLSEDAYELLAIEYQYQSIFLNSLGMQAIADRLTDALSNAQESIDQSSSIWMQSFATATDLEFVTRVMDGGCQLLQSAIRLADKGTLRYGPTRVTMRVIAASVFLLKALGLGVKQTRFESTLDSLKRGIEALRKSTWDDLELASQYAAVVDSHIERYKNNCATKTPKQAVERSMSAGLDRSVANDGHELGIFDMQTVPNLQDWLSVPWDISMAPFGVSMDESTGMIGLDDGDWSFLWNLPVFS</sequence>
<reference evidence="1" key="1">
    <citation type="submission" date="2021-11" db="EMBL/GenBank/DDBJ databases">
        <title>Fusarium solani-melongenae Genome sequencing and assembly.</title>
        <authorList>
            <person name="Xie S."/>
            <person name="Huang L."/>
            <person name="Zhang X."/>
        </authorList>
    </citation>
    <scope>NUCLEOTIDE SEQUENCE</scope>
    <source>
        <strain evidence="1">CRI 24-3</strain>
    </source>
</reference>
<protein>
    <submittedName>
        <fullName evidence="1">Uncharacterized protein</fullName>
    </submittedName>
</protein>
<name>A0ACD3YKT3_FUSSC</name>
<accession>A0ACD3YKT3</accession>
<dbReference type="EMBL" id="CP090030">
    <property type="protein sequence ID" value="UPK89181.1"/>
    <property type="molecule type" value="Genomic_DNA"/>
</dbReference>
<gene>
    <name evidence="1" type="ORF">LCI18_000116</name>
</gene>
<organism evidence="1 2">
    <name type="scientific">Fusarium solani subsp. cucurbitae</name>
    <name type="common">Neocosmosporum cucurbitae</name>
    <dbReference type="NCBI Taxonomy" id="2747967"/>
    <lineage>
        <taxon>Eukaryota</taxon>
        <taxon>Fungi</taxon>
        <taxon>Dikarya</taxon>
        <taxon>Ascomycota</taxon>
        <taxon>Pezizomycotina</taxon>
        <taxon>Sordariomycetes</taxon>
        <taxon>Hypocreomycetidae</taxon>
        <taxon>Hypocreales</taxon>
        <taxon>Nectriaceae</taxon>
        <taxon>Fusarium</taxon>
        <taxon>Fusarium solani species complex</taxon>
    </lineage>
</organism>
<keyword evidence="2" id="KW-1185">Reference proteome</keyword>
<proteinExistence type="predicted"/>
<evidence type="ECO:0000313" key="2">
    <source>
        <dbReference type="Proteomes" id="UP000830768"/>
    </source>
</evidence>
<dbReference type="Proteomes" id="UP000830768">
    <property type="component" value="Chromosome 1"/>
</dbReference>